<gene>
    <name evidence="3" type="ORF">DW352_23540</name>
</gene>
<feature type="domain" description="DUF4168" evidence="2">
    <location>
        <begin position="74"/>
        <end position="148"/>
    </location>
</feature>
<dbReference type="EMBL" id="CP031417">
    <property type="protein sequence ID" value="AXK83229.1"/>
    <property type="molecule type" value="Genomic_DNA"/>
</dbReference>
<dbReference type="Pfam" id="PF13767">
    <property type="entry name" value="DUF4168"/>
    <property type="match status" value="1"/>
</dbReference>
<reference evidence="3 4" key="1">
    <citation type="submission" date="2018-07" db="EMBL/GenBank/DDBJ databases">
        <authorList>
            <person name="Quirk P.G."/>
            <person name="Krulwich T.A."/>
        </authorList>
    </citation>
    <scope>NUCLEOTIDE SEQUENCE [LARGE SCALE GENOMIC DNA]</scope>
    <source>
        <strain evidence="3 4">CC-BB4</strain>
    </source>
</reference>
<sequence length="153" mass="16141">MTILLRPFRPASTPDYLAPREKETSMRSSLSILALTAAFALSLSAANAQSQQGQSPSASPPAAASPGSSADIPDQKLAATAAAVKGVTAVRQSYEEKLAAASTTDKKRIVDEAQQAMAKAVTDQGLSLEEYTKILQVAQNDPTVQNKIIERLK</sequence>
<evidence type="ECO:0000313" key="3">
    <source>
        <dbReference type="EMBL" id="AXK83229.1"/>
    </source>
</evidence>
<evidence type="ECO:0000313" key="4">
    <source>
        <dbReference type="Proteomes" id="UP000254889"/>
    </source>
</evidence>
<dbReference type="OrthoDB" id="8030799at2"/>
<keyword evidence="4" id="KW-1185">Reference proteome</keyword>
<proteinExistence type="predicted"/>
<dbReference type="Proteomes" id="UP000254889">
    <property type="component" value="Chromosome"/>
</dbReference>
<dbReference type="AlphaFoldDB" id="A0A346A232"/>
<evidence type="ECO:0000256" key="1">
    <source>
        <dbReference type="SAM" id="MobiDB-lite"/>
    </source>
</evidence>
<accession>A0A346A232</accession>
<organism evidence="3 4">
    <name type="scientific">Pseudolabrys taiwanensis</name>
    <dbReference type="NCBI Taxonomy" id="331696"/>
    <lineage>
        <taxon>Bacteria</taxon>
        <taxon>Pseudomonadati</taxon>
        <taxon>Pseudomonadota</taxon>
        <taxon>Alphaproteobacteria</taxon>
        <taxon>Hyphomicrobiales</taxon>
        <taxon>Xanthobacteraceae</taxon>
        <taxon>Pseudolabrys</taxon>
    </lineage>
</organism>
<evidence type="ECO:0000259" key="2">
    <source>
        <dbReference type="Pfam" id="PF13767"/>
    </source>
</evidence>
<feature type="compositionally biased region" description="Low complexity" evidence="1">
    <location>
        <begin position="46"/>
        <end position="70"/>
    </location>
</feature>
<feature type="region of interest" description="Disordered" evidence="1">
    <location>
        <begin position="46"/>
        <end position="73"/>
    </location>
</feature>
<dbReference type="InterPro" id="IPR025433">
    <property type="entry name" value="DUF4168"/>
</dbReference>
<name>A0A346A232_9HYPH</name>
<protein>
    <submittedName>
        <fullName evidence="3">DUF4168 domain-containing protein</fullName>
    </submittedName>
</protein>
<dbReference type="KEGG" id="ptaw:DW352_23540"/>